<accession>A0A7I8V6G4</accession>
<dbReference type="OrthoDB" id="1045822at2759"/>
<name>A0A7I8V6G4_9ANNE</name>
<sequence>MGEFQHGLFGCFDNCGICIITYFVPCLTAGKNAEAVGESCILYGCLSILGPIGIWSRAKIRGQIRDSKGIEGSFINDCVMHWFCAICSLVQEAQEVEGGSAQAESMARE</sequence>
<dbReference type="EMBL" id="CAJFCJ010000002">
    <property type="protein sequence ID" value="CAD5111834.1"/>
    <property type="molecule type" value="Genomic_DNA"/>
</dbReference>
<dbReference type="AlphaFoldDB" id="A0A7I8V6G4"/>
<keyword evidence="3" id="KW-1185">Reference proteome</keyword>
<dbReference type="InterPro" id="IPR006461">
    <property type="entry name" value="PLAC_motif_containing"/>
</dbReference>
<comment type="caution">
    <text evidence="2">The sequence shown here is derived from an EMBL/GenBank/DDBJ whole genome shotgun (WGS) entry which is preliminary data.</text>
</comment>
<dbReference type="Proteomes" id="UP000549394">
    <property type="component" value="Unassembled WGS sequence"/>
</dbReference>
<evidence type="ECO:0000313" key="3">
    <source>
        <dbReference type="Proteomes" id="UP000549394"/>
    </source>
</evidence>
<comment type="similarity">
    <text evidence="1">Belongs to the cornifelin family.</text>
</comment>
<evidence type="ECO:0000313" key="2">
    <source>
        <dbReference type="EMBL" id="CAD5111834.1"/>
    </source>
</evidence>
<organism evidence="2 3">
    <name type="scientific">Dimorphilus gyrociliatus</name>
    <dbReference type="NCBI Taxonomy" id="2664684"/>
    <lineage>
        <taxon>Eukaryota</taxon>
        <taxon>Metazoa</taxon>
        <taxon>Spiralia</taxon>
        <taxon>Lophotrochozoa</taxon>
        <taxon>Annelida</taxon>
        <taxon>Polychaeta</taxon>
        <taxon>Polychaeta incertae sedis</taxon>
        <taxon>Dinophilidae</taxon>
        <taxon>Dimorphilus</taxon>
    </lineage>
</organism>
<gene>
    <name evidence="2" type="ORF">DGYR_LOCUS1063</name>
</gene>
<protein>
    <submittedName>
        <fullName evidence="2">DgyrCDS1102</fullName>
    </submittedName>
</protein>
<dbReference type="NCBIfam" id="TIGR01571">
    <property type="entry name" value="A_thal_Cys_rich"/>
    <property type="match status" value="1"/>
</dbReference>
<proteinExistence type="inferred from homology"/>
<evidence type="ECO:0000256" key="1">
    <source>
        <dbReference type="ARBA" id="ARBA00009024"/>
    </source>
</evidence>
<dbReference type="Pfam" id="PF04749">
    <property type="entry name" value="PLAC8"/>
    <property type="match status" value="1"/>
</dbReference>
<dbReference type="PANTHER" id="PTHR15907">
    <property type="entry name" value="DUF614 FAMILY PROTEIN-RELATED"/>
    <property type="match status" value="1"/>
</dbReference>
<reference evidence="2 3" key="1">
    <citation type="submission" date="2020-08" db="EMBL/GenBank/DDBJ databases">
        <authorList>
            <person name="Hejnol A."/>
        </authorList>
    </citation>
    <scope>NUCLEOTIDE SEQUENCE [LARGE SCALE GENOMIC DNA]</scope>
</reference>